<comment type="caution">
    <text evidence="1">The sequence shown here is derived from an EMBL/GenBank/DDBJ whole genome shotgun (WGS) entry which is preliminary data.</text>
</comment>
<accession>A0A482VWQ7</accession>
<evidence type="ECO:0000313" key="2">
    <source>
        <dbReference type="Proteomes" id="UP000292052"/>
    </source>
</evidence>
<dbReference type="AlphaFoldDB" id="A0A482VWQ7"/>
<keyword evidence="2" id="KW-1185">Reference proteome</keyword>
<organism evidence="1 2">
    <name type="scientific">Asbolus verrucosus</name>
    <name type="common">Desert ironclad beetle</name>
    <dbReference type="NCBI Taxonomy" id="1661398"/>
    <lineage>
        <taxon>Eukaryota</taxon>
        <taxon>Metazoa</taxon>
        <taxon>Ecdysozoa</taxon>
        <taxon>Arthropoda</taxon>
        <taxon>Hexapoda</taxon>
        <taxon>Insecta</taxon>
        <taxon>Pterygota</taxon>
        <taxon>Neoptera</taxon>
        <taxon>Endopterygota</taxon>
        <taxon>Coleoptera</taxon>
        <taxon>Polyphaga</taxon>
        <taxon>Cucujiformia</taxon>
        <taxon>Tenebrionidae</taxon>
        <taxon>Pimeliinae</taxon>
        <taxon>Asbolus</taxon>
    </lineage>
</organism>
<dbReference type="EMBL" id="QDEB01056239">
    <property type="protein sequence ID" value="RZC37043.1"/>
    <property type="molecule type" value="Genomic_DNA"/>
</dbReference>
<proteinExistence type="predicted"/>
<sequence>MRRVPLTLGHRRQILAWTQNHQNW</sequence>
<feature type="non-terminal residue" evidence="1">
    <location>
        <position position="24"/>
    </location>
</feature>
<gene>
    <name evidence="1" type="ORF">BDFB_014206</name>
</gene>
<name>A0A482VWQ7_ASBVE</name>
<dbReference type="Proteomes" id="UP000292052">
    <property type="component" value="Unassembled WGS sequence"/>
</dbReference>
<evidence type="ECO:0000313" key="1">
    <source>
        <dbReference type="EMBL" id="RZC37043.1"/>
    </source>
</evidence>
<reference evidence="1 2" key="1">
    <citation type="submission" date="2017-03" db="EMBL/GenBank/DDBJ databases">
        <title>Genome of the blue death feigning beetle - Asbolus verrucosus.</title>
        <authorList>
            <person name="Rider S.D."/>
        </authorList>
    </citation>
    <scope>NUCLEOTIDE SEQUENCE [LARGE SCALE GENOMIC DNA]</scope>
    <source>
        <strain evidence="1">Butters</strain>
        <tissue evidence="1">Head and leg muscle</tissue>
    </source>
</reference>
<protein>
    <submittedName>
        <fullName evidence="1">Uncharacterized protein</fullName>
    </submittedName>
</protein>